<evidence type="ECO:0000313" key="3">
    <source>
        <dbReference type="EMBL" id="MBU3805741.1"/>
    </source>
</evidence>
<dbReference type="PANTHER" id="PTHR43542">
    <property type="entry name" value="METHYLTRANSFERASE"/>
    <property type="match status" value="1"/>
</dbReference>
<dbReference type="InterPro" id="IPR004398">
    <property type="entry name" value="RNA_MeTrfase_RsmD"/>
</dbReference>
<dbReference type="CDD" id="cd02440">
    <property type="entry name" value="AdoMet_MTases"/>
    <property type="match status" value="1"/>
</dbReference>
<reference evidence="3" key="2">
    <citation type="submission" date="2021-04" db="EMBL/GenBank/DDBJ databases">
        <authorList>
            <person name="Gilroy R."/>
        </authorList>
    </citation>
    <scope>NUCLEOTIDE SEQUENCE</scope>
    <source>
        <strain evidence="3">B5_2728</strain>
    </source>
</reference>
<keyword evidence="2 3" id="KW-0808">Transferase</keyword>
<organism evidence="3 4">
    <name type="scientific">Candidatus Allofournierella pullistercoris</name>
    <dbReference type="NCBI Taxonomy" id="2838597"/>
    <lineage>
        <taxon>Bacteria</taxon>
        <taxon>Bacillati</taxon>
        <taxon>Bacillota</taxon>
        <taxon>Clostridia</taxon>
        <taxon>Eubacteriales</taxon>
        <taxon>Oscillospiraceae</taxon>
        <taxon>Allofournierella</taxon>
    </lineage>
</organism>
<name>A0A948T1Y3_9FIRM</name>
<gene>
    <name evidence="3" type="primary">rsmD</name>
    <name evidence="3" type="ORF">H9882_02455</name>
</gene>
<dbReference type="Pfam" id="PF03602">
    <property type="entry name" value="Cons_hypoth95"/>
    <property type="match status" value="1"/>
</dbReference>
<evidence type="ECO:0000313" key="4">
    <source>
        <dbReference type="Proteomes" id="UP000713596"/>
    </source>
</evidence>
<dbReference type="AlphaFoldDB" id="A0A948T1Y3"/>
<dbReference type="InterPro" id="IPR002052">
    <property type="entry name" value="DNA_methylase_N6_adenine_CS"/>
</dbReference>
<accession>A0A948T1Y3</accession>
<protein>
    <submittedName>
        <fullName evidence="3">16S rRNA (Guanine(966)-N(2))-methyltransferase RsmD</fullName>
        <ecNumber evidence="3">2.1.1.171</ecNumber>
    </submittedName>
</protein>
<dbReference type="EMBL" id="JAHLFP010000017">
    <property type="protein sequence ID" value="MBU3805741.1"/>
    <property type="molecule type" value="Genomic_DNA"/>
</dbReference>
<dbReference type="InterPro" id="IPR029063">
    <property type="entry name" value="SAM-dependent_MTases_sf"/>
</dbReference>
<reference evidence="3" key="1">
    <citation type="journal article" date="2021" name="PeerJ">
        <title>Extensive microbial diversity within the chicken gut microbiome revealed by metagenomics and culture.</title>
        <authorList>
            <person name="Gilroy R."/>
            <person name="Ravi A."/>
            <person name="Getino M."/>
            <person name="Pursley I."/>
            <person name="Horton D.L."/>
            <person name="Alikhan N.F."/>
            <person name="Baker D."/>
            <person name="Gharbi K."/>
            <person name="Hall N."/>
            <person name="Watson M."/>
            <person name="Adriaenssens E.M."/>
            <person name="Foster-Nyarko E."/>
            <person name="Jarju S."/>
            <person name="Secka A."/>
            <person name="Antonio M."/>
            <person name="Oren A."/>
            <person name="Chaudhuri R.R."/>
            <person name="La Ragione R."/>
            <person name="Hildebrand F."/>
            <person name="Pallen M.J."/>
        </authorList>
    </citation>
    <scope>NUCLEOTIDE SEQUENCE</scope>
    <source>
        <strain evidence="3">B5_2728</strain>
    </source>
</reference>
<proteinExistence type="predicted"/>
<dbReference type="NCBIfam" id="TIGR00095">
    <property type="entry name" value="16S rRNA (guanine(966)-N(2))-methyltransferase RsmD"/>
    <property type="match status" value="1"/>
</dbReference>
<dbReference type="SUPFAM" id="SSF53335">
    <property type="entry name" value="S-adenosyl-L-methionine-dependent methyltransferases"/>
    <property type="match status" value="1"/>
</dbReference>
<sequence>MRVIAGTARGTKLKALAGEEITRPTIDRVKEGMFSSLQFVLPGAKVLDLYAGSGQLGIEALSRGAAHCTFVDENRQALAVVQSNCKAAGVQANSEYLLTQAAHFLKTTKHQYHIALLDPPYHKGTLTEILPLLDEVMLPGAVVLCESERTAQMPEQCGGLQQKKQYRYGTVLVTRYEKER</sequence>
<dbReference type="PROSITE" id="PS00092">
    <property type="entry name" value="N6_MTASE"/>
    <property type="match status" value="1"/>
</dbReference>
<dbReference type="GO" id="GO:0003676">
    <property type="term" value="F:nucleic acid binding"/>
    <property type="evidence" value="ECO:0007669"/>
    <property type="project" value="InterPro"/>
</dbReference>
<evidence type="ECO:0000256" key="1">
    <source>
        <dbReference type="ARBA" id="ARBA00022603"/>
    </source>
</evidence>
<evidence type="ECO:0000256" key="2">
    <source>
        <dbReference type="ARBA" id="ARBA00022679"/>
    </source>
</evidence>
<dbReference type="Proteomes" id="UP000713596">
    <property type="component" value="Unassembled WGS sequence"/>
</dbReference>
<keyword evidence="1 3" id="KW-0489">Methyltransferase</keyword>
<dbReference type="GO" id="GO:0052913">
    <property type="term" value="F:16S rRNA (guanine(966)-N(2))-methyltransferase activity"/>
    <property type="evidence" value="ECO:0007669"/>
    <property type="project" value="UniProtKB-EC"/>
</dbReference>
<dbReference type="Gene3D" id="3.40.50.150">
    <property type="entry name" value="Vaccinia Virus protein VP39"/>
    <property type="match status" value="1"/>
</dbReference>
<dbReference type="PIRSF" id="PIRSF004553">
    <property type="entry name" value="CHP00095"/>
    <property type="match status" value="1"/>
</dbReference>
<dbReference type="PANTHER" id="PTHR43542:SF1">
    <property type="entry name" value="METHYLTRANSFERASE"/>
    <property type="match status" value="1"/>
</dbReference>
<dbReference type="EC" id="2.1.1.171" evidence="3"/>
<comment type="caution">
    <text evidence="3">The sequence shown here is derived from an EMBL/GenBank/DDBJ whole genome shotgun (WGS) entry which is preliminary data.</text>
</comment>